<dbReference type="EMBL" id="JRLX01000011">
    <property type="protein sequence ID" value="KGO86308.1"/>
    <property type="molecule type" value="Genomic_DNA"/>
</dbReference>
<dbReference type="AlphaFoldDB" id="A0A0A2M4C9"/>
<dbReference type="STRING" id="1121895.GCA_000378485_00776"/>
<evidence type="ECO:0000313" key="1">
    <source>
        <dbReference type="EMBL" id="KGO86308.1"/>
    </source>
</evidence>
<reference evidence="1 2" key="1">
    <citation type="submission" date="2013-09" db="EMBL/GenBank/DDBJ databases">
        <authorList>
            <person name="Zeng Z."/>
            <person name="Chen C."/>
        </authorList>
    </citation>
    <scope>NUCLEOTIDE SEQUENCE [LARGE SCALE GENOMIC DNA]</scope>
    <source>
        <strain evidence="1 2">WB 3.3-2</strain>
    </source>
</reference>
<comment type="caution">
    <text evidence="1">The sequence shown here is derived from an EMBL/GenBank/DDBJ whole genome shotgun (WGS) entry which is preliminary data.</text>
</comment>
<evidence type="ECO:0000313" key="2">
    <source>
        <dbReference type="Proteomes" id="UP000030152"/>
    </source>
</evidence>
<organism evidence="1 2">
    <name type="scientific">Flavobacterium rivuli WB 3.3-2 = DSM 21788</name>
    <dbReference type="NCBI Taxonomy" id="1121895"/>
    <lineage>
        <taxon>Bacteria</taxon>
        <taxon>Pseudomonadati</taxon>
        <taxon>Bacteroidota</taxon>
        <taxon>Flavobacteriia</taxon>
        <taxon>Flavobacteriales</taxon>
        <taxon>Flavobacteriaceae</taxon>
        <taxon>Flavobacterium</taxon>
    </lineage>
</organism>
<keyword evidence="2" id="KW-1185">Reference proteome</keyword>
<accession>A0A0A2M4C9</accession>
<sequence length="158" mass="18042">MKYIIVKGAKSAGKSETINEVCRRLKPESISKVYFTEAGKIHLQKLFSTSDLSDGTYIITVRKKNILLVSGAPTQQRLSITTILESVNNLNMSPDFAIIAMRGLEKLKNFSTAKELERFGKCIYETKIWRIPSHKYNLTEEWNKRISYLTAITLHNIT</sequence>
<protein>
    <submittedName>
        <fullName evidence="1">Uncharacterized protein</fullName>
    </submittedName>
</protein>
<dbReference type="RefSeq" id="WP_020211906.1">
    <property type="nucleotide sequence ID" value="NZ_JRLX01000011.1"/>
</dbReference>
<name>A0A0A2M4C9_9FLAO</name>
<dbReference type="OrthoDB" id="1343905at2"/>
<dbReference type="Proteomes" id="UP000030152">
    <property type="component" value="Unassembled WGS sequence"/>
</dbReference>
<gene>
    <name evidence="1" type="ORF">Q765_12085</name>
</gene>
<proteinExistence type="predicted"/>
<dbReference type="eggNOG" id="ENOG5030PY6">
    <property type="taxonomic scope" value="Bacteria"/>
</dbReference>